<comment type="similarity">
    <text evidence="1">Belongs to the glycosyltransferase 28 family.</text>
</comment>
<name>A0A3D9S7B5_9BACL</name>
<dbReference type="RefSeq" id="WP_181909465.1">
    <property type="nucleotide sequence ID" value="NZ_QTTN01000007.1"/>
</dbReference>
<keyword evidence="7" id="KW-1185">Reference proteome</keyword>
<comment type="caution">
    <text evidence="6">The sequence shown here is derived from an EMBL/GenBank/DDBJ whole genome shotgun (WGS) entry which is preliminary data.</text>
</comment>
<evidence type="ECO:0000256" key="3">
    <source>
        <dbReference type="ARBA" id="ARBA00022679"/>
    </source>
</evidence>
<dbReference type="InterPro" id="IPR050519">
    <property type="entry name" value="Glycosyltransf_28_UgtP"/>
</dbReference>
<dbReference type="GO" id="GO:0016020">
    <property type="term" value="C:membrane"/>
    <property type="evidence" value="ECO:0007669"/>
    <property type="project" value="GOC"/>
</dbReference>
<dbReference type="EMBL" id="QTTN01000007">
    <property type="protein sequence ID" value="REE89056.1"/>
    <property type="molecule type" value="Genomic_DNA"/>
</dbReference>
<dbReference type="AlphaFoldDB" id="A0A3D9S7B5"/>
<accession>A0A3D9S7B5</accession>
<sequence>MNPKRKVLIVYAMYGDGHYQVARTMQRRLERTGLFNVKLIDMFAQTNPVWNAVSRYIFHKGSIYFPDIYGWLYTVTNQLKPNSPINRWLQLLGLSKMKAIAAEERPDAVIHTFPLLAMSKLKEQDGNSFACFTIVTDYVAHCRWIHPDTDRYFVASDELKTQLTSAGVHPHRIVVSGIPIRSAFHESIPIADVKQKYGLQVSKPIVLIMAGAYGVINDAAAMVEEIERMEEAQVLLVCGRNRSLYQAMSGAFGTAGHVRVFGYVERIEELMAMSSCLITKAGGITLAEARKMRLPVVVYRPLPGQERGNAEYWQSKGFVQIVNDKASLVSAVQRAIERKPEIELEQEQAVGDAAAGADRLASDTVLYEIAGLVHKRSKKNSDVDVVIQGRQLIDEYT</sequence>
<dbReference type="SUPFAM" id="SSF53756">
    <property type="entry name" value="UDP-Glycosyltransferase/glycogen phosphorylase"/>
    <property type="match status" value="1"/>
</dbReference>
<keyword evidence="2" id="KW-0328">Glycosyltransferase</keyword>
<dbReference type="Proteomes" id="UP000256304">
    <property type="component" value="Unassembled WGS sequence"/>
</dbReference>
<dbReference type="Pfam" id="PF00534">
    <property type="entry name" value="Glycos_transf_1"/>
    <property type="match status" value="1"/>
</dbReference>
<feature type="domain" description="Glycosyl transferase family 1" evidence="4">
    <location>
        <begin position="224"/>
        <end position="343"/>
    </location>
</feature>
<proteinExistence type="inferred from homology"/>
<keyword evidence="3 6" id="KW-0808">Transferase</keyword>
<dbReference type="Pfam" id="PF06925">
    <property type="entry name" value="MGDG_synth"/>
    <property type="match status" value="1"/>
</dbReference>
<dbReference type="InterPro" id="IPR001296">
    <property type="entry name" value="Glyco_trans_1"/>
</dbReference>
<evidence type="ECO:0000313" key="6">
    <source>
        <dbReference type="EMBL" id="REE89056.1"/>
    </source>
</evidence>
<protein>
    <submittedName>
        <fullName evidence="6">Processive 1,2-diacylglycerol beta-glucosyltransferase</fullName>
    </submittedName>
</protein>
<dbReference type="PANTHER" id="PTHR43025:SF3">
    <property type="entry name" value="MONOGALACTOSYLDIACYLGLYCEROL SYNTHASE 1, CHLOROPLASTIC"/>
    <property type="match status" value="1"/>
</dbReference>
<reference evidence="6 7" key="1">
    <citation type="submission" date="2018-08" db="EMBL/GenBank/DDBJ databases">
        <title>Genomic Encyclopedia of Type Strains, Phase III (KMG-III): the genomes of soil and plant-associated and newly described type strains.</title>
        <authorList>
            <person name="Whitman W."/>
        </authorList>
    </citation>
    <scope>NUCLEOTIDE SEQUENCE [LARGE SCALE GENOMIC DNA]</scope>
    <source>
        <strain evidence="6 7">CGMCC 1.10966</strain>
    </source>
</reference>
<dbReference type="GO" id="GO:0009247">
    <property type="term" value="P:glycolipid biosynthetic process"/>
    <property type="evidence" value="ECO:0007669"/>
    <property type="project" value="InterPro"/>
</dbReference>
<evidence type="ECO:0000259" key="5">
    <source>
        <dbReference type="Pfam" id="PF06925"/>
    </source>
</evidence>
<dbReference type="InterPro" id="IPR009695">
    <property type="entry name" value="Diacylglyc_glucosyltr_N"/>
</dbReference>
<evidence type="ECO:0000313" key="7">
    <source>
        <dbReference type="Proteomes" id="UP000256304"/>
    </source>
</evidence>
<evidence type="ECO:0000256" key="1">
    <source>
        <dbReference type="ARBA" id="ARBA00006962"/>
    </source>
</evidence>
<evidence type="ECO:0000259" key="4">
    <source>
        <dbReference type="Pfam" id="PF00534"/>
    </source>
</evidence>
<dbReference type="Gene3D" id="3.40.50.2000">
    <property type="entry name" value="Glycogen Phosphorylase B"/>
    <property type="match status" value="1"/>
</dbReference>
<dbReference type="GO" id="GO:0016758">
    <property type="term" value="F:hexosyltransferase activity"/>
    <property type="evidence" value="ECO:0007669"/>
    <property type="project" value="InterPro"/>
</dbReference>
<evidence type="ECO:0000256" key="2">
    <source>
        <dbReference type="ARBA" id="ARBA00022676"/>
    </source>
</evidence>
<gene>
    <name evidence="6" type="ORF">A8990_107153</name>
</gene>
<feature type="domain" description="Diacylglycerol glucosyltransferase N-terminal" evidence="5">
    <location>
        <begin position="18"/>
        <end position="180"/>
    </location>
</feature>
<organism evidence="6 7">
    <name type="scientific">Paenibacillus taihuensis</name>
    <dbReference type="NCBI Taxonomy" id="1156355"/>
    <lineage>
        <taxon>Bacteria</taxon>
        <taxon>Bacillati</taxon>
        <taxon>Bacillota</taxon>
        <taxon>Bacilli</taxon>
        <taxon>Bacillales</taxon>
        <taxon>Paenibacillaceae</taxon>
        <taxon>Paenibacillus</taxon>
    </lineage>
</organism>
<dbReference type="PANTHER" id="PTHR43025">
    <property type="entry name" value="MONOGALACTOSYLDIACYLGLYCEROL SYNTHASE"/>
    <property type="match status" value="1"/>
</dbReference>